<feature type="compositionally biased region" description="Basic and acidic residues" evidence="1">
    <location>
        <begin position="52"/>
        <end position="70"/>
    </location>
</feature>
<gene>
    <name evidence="2" type="ORF">J3R73_001253</name>
</gene>
<evidence type="ECO:0000313" key="3">
    <source>
        <dbReference type="Proteomes" id="UP001237448"/>
    </source>
</evidence>
<protein>
    <submittedName>
        <fullName evidence="2">Uncharacterized protein</fullName>
    </submittedName>
</protein>
<organism evidence="2 3">
    <name type="scientific">Labrys monachus</name>
    <dbReference type="NCBI Taxonomy" id="217067"/>
    <lineage>
        <taxon>Bacteria</taxon>
        <taxon>Pseudomonadati</taxon>
        <taxon>Pseudomonadota</taxon>
        <taxon>Alphaproteobacteria</taxon>
        <taxon>Hyphomicrobiales</taxon>
        <taxon>Xanthobacteraceae</taxon>
        <taxon>Labrys</taxon>
    </lineage>
</organism>
<sequence length="109" mass="11829">MSVPAALSEILDLSDRLNERAMPRYYLPNAVGTLKPRVRSVSIGTIMGERTMTAKEPDAGKKVRDAERKLGNRGPASAENVNEAQRHKLSGKVPPGTGNAEDRMSGKKE</sequence>
<reference evidence="2 3" key="1">
    <citation type="submission" date="2023-07" db="EMBL/GenBank/DDBJ databases">
        <title>Genomic Encyclopedia of Type Strains, Phase IV (KMG-IV): sequencing the most valuable type-strain genomes for metagenomic binning, comparative biology and taxonomic classification.</title>
        <authorList>
            <person name="Goeker M."/>
        </authorList>
    </citation>
    <scope>NUCLEOTIDE SEQUENCE [LARGE SCALE GENOMIC DNA]</scope>
    <source>
        <strain evidence="2 3">DSM 5896</strain>
    </source>
</reference>
<feature type="region of interest" description="Disordered" evidence="1">
    <location>
        <begin position="49"/>
        <end position="109"/>
    </location>
</feature>
<evidence type="ECO:0000256" key="1">
    <source>
        <dbReference type="SAM" id="MobiDB-lite"/>
    </source>
</evidence>
<feature type="compositionally biased region" description="Basic and acidic residues" evidence="1">
    <location>
        <begin position="100"/>
        <end position="109"/>
    </location>
</feature>
<evidence type="ECO:0000313" key="2">
    <source>
        <dbReference type="EMBL" id="MDQ0391461.1"/>
    </source>
</evidence>
<comment type="caution">
    <text evidence="2">The sequence shown here is derived from an EMBL/GenBank/DDBJ whole genome shotgun (WGS) entry which is preliminary data.</text>
</comment>
<accession>A0ABU0FA97</accession>
<dbReference type="RefSeq" id="WP_307423817.1">
    <property type="nucleotide sequence ID" value="NZ_JAUSVK010000001.1"/>
</dbReference>
<name>A0ABU0FA97_9HYPH</name>
<proteinExistence type="predicted"/>
<dbReference type="EMBL" id="JAUSVK010000001">
    <property type="protein sequence ID" value="MDQ0391461.1"/>
    <property type="molecule type" value="Genomic_DNA"/>
</dbReference>
<dbReference type="Proteomes" id="UP001237448">
    <property type="component" value="Unassembled WGS sequence"/>
</dbReference>
<keyword evidence="3" id="KW-1185">Reference proteome</keyword>